<evidence type="ECO:0000256" key="1">
    <source>
        <dbReference type="SAM" id="MobiDB-lite"/>
    </source>
</evidence>
<proteinExistence type="predicted"/>
<reference evidence="2" key="1">
    <citation type="submission" date="2019-08" db="EMBL/GenBank/DDBJ databases">
        <authorList>
            <person name="Kucharzyk K."/>
            <person name="Murdoch R.W."/>
            <person name="Higgins S."/>
            <person name="Loffler F."/>
        </authorList>
    </citation>
    <scope>NUCLEOTIDE SEQUENCE</scope>
</reference>
<gene>
    <name evidence="2" type="ORF">SDC9_140359</name>
</gene>
<feature type="compositionally biased region" description="Basic and acidic residues" evidence="1">
    <location>
        <begin position="87"/>
        <end position="105"/>
    </location>
</feature>
<feature type="compositionally biased region" description="Basic and acidic residues" evidence="1">
    <location>
        <begin position="15"/>
        <end position="38"/>
    </location>
</feature>
<accession>A0A645DX92</accession>
<feature type="region of interest" description="Disordered" evidence="1">
    <location>
        <begin position="128"/>
        <end position="158"/>
    </location>
</feature>
<dbReference type="EMBL" id="VSSQ01040063">
    <property type="protein sequence ID" value="MPM93223.1"/>
    <property type="molecule type" value="Genomic_DNA"/>
</dbReference>
<protein>
    <submittedName>
        <fullName evidence="2">Uncharacterized protein</fullName>
    </submittedName>
</protein>
<dbReference type="AlphaFoldDB" id="A0A645DX92"/>
<feature type="compositionally biased region" description="Basic and acidic residues" evidence="1">
    <location>
        <begin position="64"/>
        <end position="77"/>
    </location>
</feature>
<comment type="caution">
    <text evidence="2">The sequence shown here is derived from an EMBL/GenBank/DDBJ whole genome shotgun (WGS) entry which is preliminary data.</text>
</comment>
<evidence type="ECO:0000313" key="2">
    <source>
        <dbReference type="EMBL" id="MPM93223.1"/>
    </source>
</evidence>
<sequence length="158" mass="17597">MDCRSIGPGWCGRAETAHGEYGGDGKEPKPQGETDGKRAAKNGIELLGTAARQLNPTQRSERRRQREDQQNAREQCHAEFGFASGAHGEHNSHRGGQETRSETVKQRVACGAGHFLCDSTNWKTLEQRLDESSQRQNDNRCKHCDEQNRSKAVHDSTP</sequence>
<feature type="region of interest" description="Disordered" evidence="1">
    <location>
        <begin position="1"/>
        <end position="105"/>
    </location>
</feature>
<name>A0A645DX92_9ZZZZ</name>
<organism evidence="2">
    <name type="scientific">bioreactor metagenome</name>
    <dbReference type="NCBI Taxonomy" id="1076179"/>
    <lineage>
        <taxon>unclassified sequences</taxon>
        <taxon>metagenomes</taxon>
        <taxon>ecological metagenomes</taxon>
    </lineage>
</organism>